<feature type="compositionally biased region" description="Basic and acidic residues" evidence="2">
    <location>
        <begin position="205"/>
        <end position="215"/>
    </location>
</feature>
<sequence>MGLFGKTPQKTPKEQVREWCGTIRKEGRVLDRQIRAIQNEEAKVKRSIKDAAKKGDKDVCRILAKEIINSRKAINKMYASKAQLNSVEMSMKNQLATLRMAGALEKSTQVMSMMQSLIKIPQIQATMMELSKEMMKAGIIEEMLEDTFEGLEDDDMEEAADAEVEKILFEVTEGALGEAGHVTNPLPAGAEGVAEPEGEEEDLDEMRSRLEALRS</sequence>
<keyword evidence="3" id="KW-1185">Reference proteome</keyword>
<dbReference type="GO" id="GO:0007034">
    <property type="term" value="P:vacuolar transport"/>
    <property type="evidence" value="ECO:0007669"/>
    <property type="project" value="InterPro"/>
</dbReference>
<dbReference type="AlphaFoldDB" id="A0A6P8HLL0"/>
<gene>
    <name evidence="4" type="primary">LOC116292600</name>
</gene>
<dbReference type="GeneID" id="116292600"/>
<dbReference type="InterPro" id="IPR005024">
    <property type="entry name" value="Snf7_fam"/>
</dbReference>
<dbReference type="Pfam" id="PF03357">
    <property type="entry name" value="Snf7"/>
    <property type="match status" value="1"/>
</dbReference>
<dbReference type="OrthoDB" id="2329734at2759"/>
<organism evidence="3 4">
    <name type="scientific">Actinia tenebrosa</name>
    <name type="common">Australian red waratah sea anemone</name>
    <dbReference type="NCBI Taxonomy" id="6105"/>
    <lineage>
        <taxon>Eukaryota</taxon>
        <taxon>Metazoa</taxon>
        <taxon>Cnidaria</taxon>
        <taxon>Anthozoa</taxon>
        <taxon>Hexacorallia</taxon>
        <taxon>Actiniaria</taxon>
        <taxon>Actiniidae</taxon>
        <taxon>Actinia</taxon>
    </lineage>
</organism>
<proteinExistence type="inferred from homology"/>
<dbReference type="PANTHER" id="PTHR10476">
    <property type="entry name" value="CHARGED MULTIVESICULAR BODY PROTEIN"/>
    <property type="match status" value="1"/>
</dbReference>
<accession>A0A6P8HLL0</accession>
<dbReference type="RefSeq" id="XP_031555838.1">
    <property type="nucleotide sequence ID" value="XM_031699978.1"/>
</dbReference>
<comment type="similarity">
    <text evidence="1">Belongs to the SNF7 family.</text>
</comment>
<name>A0A6P8HLL0_ACTTE</name>
<feature type="compositionally biased region" description="Acidic residues" evidence="2">
    <location>
        <begin position="194"/>
        <end position="204"/>
    </location>
</feature>
<dbReference type="Proteomes" id="UP000515163">
    <property type="component" value="Unplaced"/>
</dbReference>
<dbReference type="InParanoid" id="A0A6P8HLL0"/>
<evidence type="ECO:0000313" key="3">
    <source>
        <dbReference type="Proteomes" id="UP000515163"/>
    </source>
</evidence>
<reference evidence="4" key="1">
    <citation type="submission" date="2025-08" db="UniProtKB">
        <authorList>
            <consortium name="RefSeq"/>
        </authorList>
    </citation>
    <scope>IDENTIFICATION</scope>
    <source>
        <tissue evidence="4">Tentacle</tissue>
    </source>
</reference>
<evidence type="ECO:0000256" key="1">
    <source>
        <dbReference type="ARBA" id="ARBA00006190"/>
    </source>
</evidence>
<evidence type="ECO:0000313" key="4">
    <source>
        <dbReference type="RefSeq" id="XP_031555838.1"/>
    </source>
</evidence>
<dbReference type="KEGG" id="aten:116292600"/>
<dbReference type="Gene3D" id="6.10.140.1230">
    <property type="match status" value="1"/>
</dbReference>
<evidence type="ECO:0000256" key="2">
    <source>
        <dbReference type="SAM" id="MobiDB-lite"/>
    </source>
</evidence>
<protein>
    <submittedName>
        <fullName evidence="4">Charged multivesicular body protein 3-like</fullName>
    </submittedName>
</protein>
<dbReference type="FunCoup" id="A0A6P8HLL0">
    <property type="interactions" value="1959"/>
</dbReference>
<feature type="region of interest" description="Disordered" evidence="2">
    <location>
        <begin position="178"/>
        <end position="215"/>
    </location>
</feature>